<dbReference type="Proteomes" id="UP000295197">
    <property type="component" value="Unassembled WGS sequence"/>
</dbReference>
<accession>A0A4R3VTS9</accession>
<sequence length="39" mass="4514">MGLAFYCVYSDELIFFLRRDIKNVMKTANNTDLIAASIR</sequence>
<name>A0A4R3VTS9_9SPHI</name>
<proteinExistence type="predicted"/>
<dbReference type="EMBL" id="SMBZ01000015">
    <property type="protein sequence ID" value="TCV15141.1"/>
    <property type="molecule type" value="Genomic_DNA"/>
</dbReference>
<reference evidence="1 2" key="1">
    <citation type="submission" date="2019-03" db="EMBL/GenBank/DDBJ databases">
        <title>Genomic Encyclopedia of Type Strains, Phase IV (KMG-IV): sequencing the most valuable type-strain genomes for metagenomic binning, comparative biology and taxonomic classification.</title>
        <authorList>
            <person name="Goeker M."/>
        </authorList>
    </citation>
    <scope>NUCLEOTIDE SEQUENCE [LARGE SCALE GENOMIC DNA]</scope>
    <source>
        <strain evidence="1 2">DSM 22362</strain>
    </source>
</reference>
<protein>
    <submittedName>
        <fullName evidence="1">Uncharacterized protein</fullName>
    </submittedName>
</protein>
<evidence type="ECO:0000313" key="2">
    <source>
        <dbReference type="Proteomes" id="UP000295197"/>
    </source>
</evidence>
<comment type="caution">
    <text evidence="1">The sequence shown here is derived from an EMBL/GenBank/DDBJ whole genome shotgun (WGS) entry which is preliminary data.</text>
</comment>
<gene>
    <name evidence="1" type="ORF">EDC17_101537</name>
</gene>
<keyword evidence="2" id="KW-1185">Reference proteome</keyword>
<organism evidence="1 2">
    <name type="scientific">Sphingobacterium alimentarium</name>
    <dbReference type="NCBI Taxonomy" id="797292"/>
    <lineage>
        <taxon>Bacteria</taxon>
        <taxon>Pseudomonadati</taxon>
        <taxon>Bacteroidota</taxon>
        <taxon>Sphingobacteriia</taxon>
        <taxon>Sphingobacteriales</taxon>
        <taxon>Sphingobacteriaceae</taxon>
        <taxon>Sphingobacterium</taxon>
    </lineage>
</organism>
<dbReference type="AlphaFoldDB" id="A0A4R3VTS9"/>
<evidence type="ECO:0000313" key="1">
    <source>
        <dbReference type="EMBL" id="TCV15141.1"/>
    </source>
</evidence>